<dbReference type="Proteomes" id="UP000000702">
    <property type="component" value="Unassembled WGS sequence"/>
</dbReference>
<dbReference type="GO" id="GO:0005886">
    <property type="term" value="C:plasma membrane"/>
    <property type="evidence" value="ECO:0007669"/>
    <property type="project" value="UniProtKB-SubCell"/>
</dbReference>
<evidence type="ECO:0000256" key="4">
    <source>
        <dbReference type="ARBA" id="ARBA00022622"/>
    </source>
</evidence>
<accession>F9W9I0</accession>
<reference evidence="12 13" key="2">
    <citation type="journal article" date="2012" name="Proc. Natl. Acad. Sci. U.S.A.">
        <title>Antigenic diversity is generated by distinct evolutionary mechanisms in African trypanosome species.</title>
        <authorList>
            <person name="Jackson A.P."/>
            <person name="Berry A."/>
            <person name="Aslett M."/>
            <person name="Allison H.C."/>
            <person name="Burton P."/>
            <person name="Vavrova-Anderson J."/>
            <person name="Brown R."/>
            <person name="Browne H."/>
            <person name="Corton N."/>
            <person name="Hauser H."/>
            <person name="Gamble J."/>
            <person name="Gilderthorp R."/>
            <person name="Marcello L."/>
            <person name="McQuillan J."/>
            <person name="Otto T.D."/>
            <person name="Quail M.A."/>
            <person name="Sanders M.J."/>
            <person name="van Tonder A."/>
            <person name="Ginger M.L."/>
            <person name="Field M.C."/>
            <person name="Barry J.D."/>
            <person name="Hertz-Fowler C."/>
            <person name="Berriman M."/>
        </authorList>
    </citation>
    <scope>NUCLEOTIDE SEQUENCE [LARGE SCALE GENOMIC DNA]</scope>
    <source>
        <strain evidence="12 13">IL3000</strain>
    </source>
</reference>
<keyword evidence="8" id="KW-0449">Lipoprotein</keyword>
<keyword evidence="4" id="KW-0336">GPI-anchor</keyword>
<name>F9W9I0_TRYCI</name>
<feature type="compositionally biased region" description="Polar residues" evidence="9">
    <location>
        <begin position="258"/>
        <end position="270"/>
    </location>
</feature>
<feature type="chain" id="PRO_5003394625" evidence="10">
    <location>
        <begin position="22"/>
        <end position="335"/>
    </location>
</feature>
<evidence type="ECO:0000256" key="7">
    <source>
        <dbReference type="ARBA" id="ARBA00023180"/>
    </source>
</evidence>
<protein>
    <submittedName>
        <fullName evidence="12">Variant surface glycoprotein</fullName>
    </submittedName>
</protein>
<evidence type="ECO:0000256" key="1">
    <source>
        <dbReference type="ARBA" id="ARBA00002523"/>
    </source>
</evidence>
<dbReference type="VEuPathDB" id="TriTrypDB:TcIL3000_0_45700"/>
<evidence type="ECO:0000256" key="9">
    <source>
        <dbReference type="SAM" id="MobiDB-lite"/>
    </source>
</evidence>
<organism evidence="12 13">
    <name type="scientific">Trypanosoma congolense (strain IL3000)</name>
    <dbReference type="NCBI Taxonomy" id="1068625"/>
    <lineage>
        <taxon>Eukaryota</taxon>
        <taxon>Discoba</taxon>
        <taxon>Euglenozoa</taxon>
        <taxon>Kinetoplastea</taxon>
        <taxon>Metakinetoplastina</taxon>
        <taxon>Trypanosomatida</taxon>
        <taxon>Trypanosomatidae</taxon>
        <taxon>Trypanosoma</taxon>
        <taxon>Nannomonas</taxon>
    </lineage>
</organism>
<evidence type="ECO:0000256" key="6">
    <source>
        <dbReference type="ARBA" id="ARBA00023136"/>
    </source>
</evidence>
<keyword evidence="13" id="KW-1185">Reference proteome</keyword>
<evidence type="ECO:0000313" key="12">
    <source>
        <dbReference type="EMBL" id="CCD13880.1"/>
    </source>
</evidence>
<gene>
    <name evidence="12" type="ORF">TCIL3000_0_45700</name>
</gene>
<dbReference type="GO" id="GO:0098552">
    <property type="term" value="C:side of membrane"/>
    <property type="evidence" value="ECO:0007669"/>
    <property type="project" value="UniProtKB-KW"/>
</dbReference>
<feature type="compositionally biased region" description="Basic and acidic residues" evidence="9">
    <location>
        <begin position="293"/>
        <end position="306"/>
    </location>
</feature>
<dbReference type="Pfam" id="PF13206">
    <property type="entry name" value="VSG_B"/>
    <property type="match status" value="1"/>
</dbReference>
<evidence type="ECO:0000313" key="13">
    <source>
        <dbReference type="Proteomes" id="UP000000702"/>
    </source>
</evidence>
<keyword evidence="6" id="KW-0472">Membrane</keyword>
<dbReference type="AlphaFoldDB" id="F9W9I0"/>
<evidence type="ECO:0000256" key="8">
    <source>
        <dbReference type="ARBA" id="ARBA00023288"/>
    </source>
</evidence>
<feature type="region of interest" description="Disordered" evidence="9">
    <location>
        <begin position="256"/>
        <end position="319"/>
    </location>
</feature>
<comment type="subcellular location">
    <subcellularLocation>
        <location evidence="2">Cell membrane</location>
        <topology evidence="2">Lipid-anchor</topology>
        <topology evidence="2">GPI-anchor</topology>
    </subcellularLocation>
</comment>
<keyword evidence="7" id="KW-0325">Glycoprotein</keyword>
<proteinExistence type="predicted"/>
<evidence type="ECO:0000256" key="2">
    <source>
        <dbReference type="ARBA" id="ARBA00004609"/>
    </source>
</evidence>
<evidence type="ECO:0000256" key="3">
    <source>
        <dbReference type="ARBA" id="ARBA00022475"/>
    </source>
</evidence>
<dbReference type="EMBL" id="CAEQ01001313">
    <property type="protein sequence ID" value="CCD13880.1"/>
    <property type="molecule type" value="Genomic_DNA"/>
</dbReference>
<evidence type="ECO:0000256" key="10">
    <source>
        <dbReference type="SAM" id="SignalP"/>
    </source>
</evidence>
<keyword evidence="5 10" id="KW-0732">Signal</keyword>
<reference evidence="13" key="1">
    <citation type="submission" date="2011-07" db="EMBL/GenBank/DDBJ databases">
        <title>Divergent evolution of antigenic variation in African trypanosomes.</title>
        <authorList>
            <person name="Jackson A.P."/>
            <person name="Berry A."/>
            <person name="Allison H.C."/>
            <person name="Burton P."/>
            <person name="Anderson J."/>
            <person name="Aslett M."/>
            <person name="Brown R."/>
            <person name="Corton N."/>
            <person name="Harris D."/>
            <person name="Hauser H."/>
            <person name="Gamble J."/>
            <person name="Gilderthorp R."/>
            <person name="McQuillan J."/>
            <person name="Quail M.A."/>
            <person name="Sanders M."/>
            <person name="Van Tonder A."/>
            <person name="Ginger M.L."/>
            <person name="Donelson J.E."/>
            <person name="Field M.C."/>
            <person name="Barry J.D."/>
            <person name="Berriman M."/>
            <person name="Hertz-Fowler C."/>
        </authorList>
    </citation>
    <scope>NUCLEOTIDE SEQUENCE [LARGE SCALE GENOMIC DNA]</scope>
    <source>
        <strain evidence="13">IL3000</strain>
    </source>
</reference>
<sequence>MILGMRAWVMVVVVWVRIVIGEESPNNHNKNEYEALCSVLSSAVTIFESGRGSSALKKALEQAIFGSKTQQDKLESLLWALPQEFQAPGDRQNWCGVCANSHHYPGKSIPHDMLCLCTVGGAGYPFSYGASTLCGKSARELGCSGDYRTDCSGSEGWTESKHGEPAKTHVRATWDAVVKPCFRAQSPNSLEETRNTLMKHLKPPDGYSPIWGRGHSYCGGTGGNVCLNYPNPCGPTNFPQWVKDLSEALEKEDFAKAENTSTGPSTTTPKRNGVQPQVGRTLERGGEYSQAAKEAEIETPQHHTNDGKPISHPSEKENDSTIISPIGLLCVALIN</sequence>
<feature type="domain" description="Trypanosome variant surface glycoprotein B-type N-terminal" evidence="11">
    <location>
        <begin position="53"/>
        <end position="256"/>
    </location>
</feature>
<feature type="signal peptide" evidence="10">
    <location>
        <begin position="1"/>
        <end position="21"/>
    </location>
</feature>
<evidence type="ECO:0000259" key="11">
    <source>
        <dbReference type="Pfam" id="PF13206"/>
    </source>
</evidence>
<evidence type="ECO:0000256" key="5">
    <source>
        <dbReference type="ARBA" id="ARBA00022729"/>
    </source>
</evidence>
<keyword evidence="3" id="KW-1003">Cell membrane</keyword>
<comment type="caution">
    <text evidence="12">The sequence shown here is derived from an EMBL/GenBank/DDBJ whole genome shotgun (WGS) entry which is preliminary data.</text>
</comment>
<dbReference type="InterPro" id="IPR025932">
    <property type="entry name" value="Trypano_VSG_B_N_dom"/>
</dbReference>
<comment type="function">
    <text evidence="1">VSG forms a coat on the surface of the parasite. The trypanosome evades the immune response of the host by expressing a series of antigenically distinct VSGs from an estimated 1000 VSG genes.</text>
</comment>